<keyword evidence="9" id="KW-0732">Signal</keyword>
<feature type="chain" id="PRO_5035759059" description="Large ribosomal subunit protein uL30m" evidence="9">
    <location>
        <begin position="17"/>
        <end position="242"/>
    </location>
</feature>
<evidence type="ECO:0000256" key="8">
    <source>
        <dbReference type="ARBA" id="ARBA00035356"/>
    </source>
</evidence>
<comment type="subcellular location">
    <subcellularLocation>
        <location evidence="1">Mitochondrion</location>
    </subcellularLocation>
</comment>
<dbReference type="AlphaFoldDB" id="A0A8S3YJ92"/>
<accession>A0A8S3YJ92</accession>
<proteinExistence type="inferred from homology"/>
<dbReference type="GO" id="GO:0005743">
    <property type="term" value="C:mitochondrial inner membrane"/>
    <property type="evidence" value="ECO:0007669"/>
    <property type="project" value="UniProtKB-ARBA"/>
</dbReference>
<keyword evidence="12" id="KW-1185">Reference proteome</keyword>
<sequence>MAASLTVGKLIPLLSALRLPQLLQVRNHRVALRPKRKRPIQKWFDPADKSWAEPILKYQQEKECRPPAEPSLLHMVYRIKDHYTRPYWEKDVLKEFGLFEKSYNPVVLKNTPEINEKLRSVQHLIRIKPVTFPYGLPKDEEDYKHSYLRFNGEFVVRHRINDQSDEIAQAWSEVKLVEDNPSEDIWKMDKETVQNETRRILQTYQLSSEYFKVKHVYKYNQDGKEFRYKGEHGVASTRQDWY</sequence>
<evidence type="ECO:0000256" key="2">
    <source>
        <dbReference type="ARBA" id="ARBA00007594"/>
    </source>
</evidence>
<evidence type="ECO:0000256" key="7">
    <source>
        <dbReference type="ARBA" id="ARBA00035281"/>
    </source>
</evidence>
<dbReference type="FunFam" id="3.30.1390.20:FF:000005">
    <property type="entry name" value="39S ribosomal protein L30, mitochondrial"/>
    <property type="match status" value="1"/>
</dbReference>
<comment type="caution">
    <text evidence="11">The sequence shown here is derived from an EMBL/GenBank/DDBJ whole genome shotgun (WGS) entry which is preliminary data.</text>
</comment>
<evidence type="ECO:0000259" key="10">
    <source>
        <dbReference type="Pfam" id="PF00327"/>
    </source>
</evidence>
<dbReference type="GO" id="GO:0006412">
    <property type="term" value="P:translation"/>
    <property type="evidence" value="ECO:0007669"/>
    <property type="project" value="InterPro"/>
</dbReference>
<evidence type="ECO:0000256" key="6">
    <source>
        <dbReference type="ARBA" id="ARBA00023274"/>
    </source>
</evidence>
<organism evidence="11 12">
    <name type="scientific">Candidula unifasciata</name>
    <dbReference type="NCBI Taxonomy" id="100452"/>
    <lineage>
        <taxon>Eukaryota</taxon>
        <taxon>Metazoa</taxon>
        <taxon>Spiralia</taxon>
        <taxon>Lophotrochozoa</taxon>
        <taxon>Mollusca</taxon>
        <taxon>Gastropoda</taxon>
        <taxon>Heterobranchia</taxon>
        <taxon>Euthyneura</taxon>
        <taxon>Panpulmonata</taxon>
        <taxon>Eupulmonata</taxon>
        <taxon>Stylommatophora</taxon>
        <taxon>Helicina</taxon>
        <taxon>Helicoidea</taxon>
        <taxon>Geomitridae</taxon>
        <taxon>Candidula</taxon>
    </lineage>
</organism>
<evidence type="ECO:0000256" key="3">
    <source>
        <dbReference type="ARBA" id="ARBA00022946"/>
    </source>
</evidence>
<evidence type="ECO:0000313" key="11">
    <source>
        <dbReference type="EMBL" id="CAG5115010.1"/>
    </source>
</evidence>
<dbReference type="Proteomes" id="UP000678393">
    <property type="component" value="Unassembled WGS sequence"/>
</dbReference>
<keyword evidence="6" id="KW-0687">Ribonucleoprotein</keyword>
<name>A0A8S3YJ92_9EUPU</name>
<dbReference type="GO" id="GO:0015934">
    <property type="term" value="C:large ribosomal subunit"/>
    <property type="evidence" value="ECO:0007669"/>
    <property type="project" value="InterPro"/>
</dbReference>
<dbReference type="OrthoDB" id="9973389at2759"/>
<keyword evidence="5" id="KW-0496">Mitochondrion</keyword>
<feature type="domain" description="Large ribosomal subunit protein uL30-like ferredoxin-like fold" evidence="10">
    <location>
        <begin position="76"/>
        <end position="125"/>
    </location>
</feature>
<feature type="signal peptide" evidence="9">
    <location>
        <begin position="1"/>
        <end position="16"/>
    </location>
</feature>
<keyword evidence="3" id="KW-0809">Transit peptide</keyword>
<evidence type="ECO:0000256" key="4">
    <source>
        <dbReference type="ARBA" id="ARBA00022980"/>
    </source>
</evidence>
<gene>
    <name evidence="11" type="ORF">CUNI_LOCUS568</name>
</gene>
<evidence type="ECO:0000313" key="12">
    <source>
        <dbReference type="Proteomes" id="UP000678393"/>
    </source>
</evidence>
<dbReference type="Gene3D" id="3.30.1390.20">
    <property type="entry name" value="Ribosomal protein L30, ferredoxin-like fold domain"/>
    <property type="match status" value="1"/>
</dbReference>
<dbReference type="InterPro" id="IPR036919">
    <property type="entry name" value="Ribo_uL30_ferredoxin-like_sf"/>
</dbReference>
<dbReference type="Pfam" id="PF00327">
    <property type="entry name" value="Ribosomal_L30"/>
    <property type="match status" value="1"/>
</dbReference>
<evidence type="ECO:0000256" key="1">
    <source>
        <dbReference type="ARBA" id="ARBA00004173"/>
    </source>
</evidence>
<protein>
    <recommendedName>
        <fullName evidence="7">Large ribosomal subunit protein uL30m</fullName>
    </recommendedName>
    <alternativeName>
        <fullName evidence="8">39S ribosomal protein L30, mitochondrial</fullName>
    </alternativeName>
</protein>
<dbReference type="SUPFAM" id="SSF55129">
    <property type="entry name" value="Ribosomal protein L30p/L7e"/>
    <property type="match status" value="1"/>
</dbReference>
<evidence type="ECO:0000256" key="9">
    <source>
        <dbReference type="SAM" id="SignalP"/>
    </source>
</evidence>
<dbReference type="EMBL" id="CAJHNH020000066">
    <property type="protein sequence ID" value="CAG5115010.1"/>
    <property type="molecule type" value="Genomic_DNA"/>
</dbReference>
<reference evidence="11" key="1">
    <citation type="submission" date="2021-04" db="EMBL/GenBank/DDBJ databases">
        <authorList>
            <consortium name="Molecular Ecology Group"/>
        </authorList>
    </citation>
    <scope>NUCLEOTIDE SEQUENCE</scope>
</reference>
<evidence type="ECO:0000256" key="5">
    <source>
        <dbReference type="ARBA" id="ARBA00023128"/>
    </source>
</evidence>
<dbReference type="InterPro" id="IPR016082">
    <property type="entry name" value="Ribosomal_uL30_ferredoxin-like"/>
</dbReference>
<dbReference type="PANTHER" id="PTHR15892">
    <property type="entry name" value="MITOCHONDRIAL RIBOSOMAL PROTEIN L30"/>
    <property type="match status" value="1"/>
</dbReference>
<dbReference type="InterPro" id="IPR005996">
    <property type="entry name" value="Ribosomal_uL30_bac-type"/>
</dbReference>
<keyword evidence="4" id="KW-0689">Ribosomal protein</keyword>
<dbReference type="PANTHER" id="PTHR15892:SF2">
    <property type="entry name" value="LARGE RIBOSOMAL SUBUNIT PROTEIN UL30M"/>
    <property type="match status" value="1"/>
</dbReference>
<comment type="similarity">
    <text evidence="2">Belongs to the universal ribosomal protein uL30 family.</text>
</comment>
<dbReference type="GO" id="GO:0003735">
    <property type="term" value="F:structural constituent of ribosome"/>
    <property type="evidence" value="ECO:0007669"/>
    <property type="project" value="InterPro"/>
</dbReference>